<name>A0A3P9L0B5_ORYLA</name>
<dbReference type="AlphaFoldDB" id="A0A3P9L0B5"/>
<organism evidence="2 3">
    <name type="scientific">Oryzias latipes</name>
    <name type="common">Japanese rice fish</name>
    <name type="synonym">Japanese killifish</name>
    <dbReference type="NCBI Taxonomy" id="8090"/>
    <lineage>
        <taxon>Eukaryota</taxon>
        <taxon>Metazoa</taxon>
        <taxon>Chordata</taxon>
        <taxon>Craniata</taxon>
        <taxon>Vertebrata</taxon>
        <taxon>Euteleostomi</taxon>
        <taxon>Actinopterygii</taxon>
        <taxon>Neopterygii</taxon>
        <taxon>Teleostei</taxon>
        <taxon>Neoteleostei</taxon>
        <taxon>Acanthomorphata</taxon>
        <taxon>Ovalentaria</taxon>
        <taxon>Atherinomorphae</taxon>
        <taxon>Beloniformes</taxon>
        <taxon>Adrianichthyidae</taxon>
        <taxon>Oryziinae</taxon>
        <taxon>Oryzias</taxon>
    </lineage>
</organism>
<evidence type="ECO:0000313" key="3">
    <source>
        <dbReference type="Proteomes" id="UP000265180"/>
    </source>
</evidence>
<reference key="1">
    <citation type="journal article" date="2007" name="Nature">
        <title>The medaka draft genome and insights into vertebrate genome evolution.</title>
        <authorList>
            <person name="Kasahara M."/>
            <person name="Naruse K."/>
            <person name="Sasaki S."/>
            <person name="Nakatani Y."/>
            <person name="Qu W."/>
            <person name="Ahsan B."/>
            <person name="Yamada T."/>
            <person name="Nagayasu Y."/>
            <person name="Doi K."/>
            <person name="Kasai Y."/>
            <person name="Jindo T."/>
            <person name="Kobayashi D."/>
            <person name="Shimada A."/>
            <person name="Toyoda A."/>
            <person name="Kuroki Y."/>
            <person name="Fujiyama A."/>
            <person name="Sasaki T."/>
            <person name="Shimizu A."/>
            <person name="Asakawa S."/>
            <person name="Shimizu N."/>
            <person name="Hashimoto S."/>
            <person name="Yang J."/>
            <person name="Lee Y."/>
            <person name="Matsushima K."/>
            <person name="Sugano S."/>
            <person name="Sakaizumi M."/>
            <person name="Narita T."/>
            <person name="Ohishi K."/>
            <person name="Haga S."/>
            <person name="Ohta F."/>
            <person name="Nomoto H."/>
            <person name="Nogata K."/>
            <person name="Morishita T."/>
            <person name="Endo T."/>
            <person name="Shin-I T."/>
            <person name="Takeda H."/>
            <person name="Morishita S."/>
            <person name="Kohara Y."/>
        </authorList>
    </citation>
    <scope>NUCLEOTIDE SEQUENCE [LARGE SCALE GENOMIC DNA]</scope>
    <source>
        <strain>Hd-rR</strain>
    </source>
</reference>
<reference evidence="2" key="3">
    <citation type="submission" date="2025-08" db="UniProtKB">
        <authorList>
            <consortium name="Ensembl"/>
        </authorList>
    </citation>
    <scope>IDENTIFICATION</scope>
    <source>
        <strain evidence="2">HNI</strain>
    </source>
</reference>
<dbReference type="Ensembl" id="ENSORLT00020021837.1">
    <property type="protein sequence ID" value="ENSORLP00020014149.1"/>
    <property type="gene ID" value="ENSORLG00020000408.1"/>
</dbReference>
<sequence length="49" mass="5383">MWFCCVLLLSLLSDVSGASDSKAITTTLTTKWGNTPLLLEARYDLALLH</sequence>
<proteinExistence type="predicted"/>
<reference evidence="2 3" key="2">
    <citation type="submission" date="2017-04" db="EMBL/GenBank/DDBJ databases">
        <title>CpG methylation of centromeres and impact of large insertions on vertebrate speciation.</title>
        <authorList>
            <person name="Ichikawa K."/>
            <person name="Yoshimura J."/>
            <person name="Morishita S."/>
        </authorList>
    </citation>
    <scope>NUCLEOTIDE SEQUENCE</scope>
    <source>
        <strain evidence="2 3">HNI</strain>
    </source>
</reference>
<feature type="signal peptide" evidence="1">
    <location>
        <begin position="1"/>
        <end position="17"/>
    </location>
</feature>
<dbReference type="Proteomes" id="UP000265180">
    <property type="component" value="Chromosome 22"/>
</dbReference>
<evidence type="ECO:0000313" key="2">
    <source>
        <dbReference type="Ensembl" id="ENSORLP00020014149.1"/>
    </source>
</evidence>
<evidence type="ECO:0000256" key="1">
    <source>
        <dbReference type="SAM" id="SignalP"/>
    </source>
</evidence>
<feature type="chain" id="PRO_5018127847" evidence="1">
    <location>
        <begin position="18"/>
        <end position="49"/>
    </location>
</feature>
<reference evidence="2" key="4">
    <citation type="submission" date="2025-09" db="UniProtKB">
        <authorList>
            <consortium name="Ensembl"/>
        </authorList>
    </citation>
    <scope>IDENTIFICATION</scope>
    <source>
        <strain evidence="2">HNI</strain>
    </source>
</reference>
<accession>A0A3P9L0B5</accession>
<keyword evidence="1" id="KW-0732">Signal</keyword>
<protein>
    <submittedName>
        <fullName evidence="2">Uncharacterized protein</fullName>
    </submittedName>
</protein>